<gene>
    <name evidence="2" type="ORF">EPI10_025481</name>
</gene>
<dbReference type="EMBL" id="SMMG02000005">
    <property type="protein sequence ID" value="KAA3475279.1"/>
    <property type="molecule type" value="Genomic_DNA"/>
</dbReference>
<dbReference type="PANTHER" id="PTHR35459:SF2">
    <property type="entry name" value="T1N6.14 PROTEIN"/>
    <property type="match status" value="1"/>
</dbReference>
<reference evidence="2" key="1">
    <citation type="submission" date="2019-08" db="EMBL/GenBank/DDBJ databases">
        <authorList>
            <person name="Liu F."/>
        </authorList>
    </citation>
    <scope>NUCLEOTIDE SEQUENCE [LARGE SCALE GENOMIC DNA]</scope>
    <source>
        <strain evidence="2">PA1801</strain>
        <tissue evidence="2">Leaf</tissue>
    </source>
</reference>
<organism evidence="2 3">
    <name type="scientific">Gossypium australe</name>
    <dbReference type="NCBI Taxonomy" id="47621"/>
    <lineage>
        <taxon>Eukaryota</taxon>
        <taxon>Viridiplantae</taxon>
        <taxon>Streptophyta</taxon>
        <taxon>Embryophyta</taxon>
        <taxon>Tracheophyta</taxon>
        <taxon>Spermatophyta</taxon>
        <taxon>Magnoliopsida</taxon>
        <taxon>eudicotyledons</taxon>
        <taxon>Gunneridae</taxon>
        <taxon>Pentapetalae</taxon>
        <taxon>rosids</taxon>
        <taxon>malvids</taxon>
        <taxon>Malvales</taxon>
        <taxon>Malvaceae</taxon>
        <taxon>Malvoideae</taxon>
        <taxon>Gossypium</taxon>
    </lineage>
</organism>
<name>A0A5B6W080_9ROSI</name>
<sequence>MEEPKAAENPPPSQDPNANAPTATVNAAQITAPPPQPPPRAPEQPASRKRPLENSNDQYQNSPYFKMRLVLKDLRPHFIEHEQCKGKIFLVLRTPDFRNCKGAHEIKESKLTICFVKFCNFWHSHKMKHLVDLYKQMIVSIEKSNNGAGNQTMQGESGTKQKPQAQAQFVKPAPAVSSKNKTFQSSSVTGKPQSEDGEASGTYIVGGSAFGWNFITFAGNKPVYYGVTKEAFRSAQANLGLGGE</sequence>
<feature type="compositionally biased region" description="Low complexity" evidence="1">
    <location>
        <begin position="16"/>
        <end position="31"/>
    </location>
</feature>
<comment type="caution">
    <text evidence="2">The sequence shown here is derived from an EMBL/GenBank/DDBJ whole genome shotgun (WGS) entry which is preliminary data.</text>
</comment>
<evidence type="ECO:0000313" key="2">
    <source>
        <dbReference type="EMBL" id="KAA3475279.1"/>
    </source>
</evidence>
<dbReference type="AlphaFoldDB" id="A0A5B6W080"/>
<dbReference type="OrthoDB" id="672903at2759"/>
<feature type="compositionally biased region" description="Polar residues" evidence="1">
    <location>
        <begin position="145"/>
        <end position="167"/>
    </location>
</feature>
<evidence type="ECO:0000256" key="1">
    <source>
        <dbReference type="SAM" id="MobiDB-lite"/>
    </source>
</evidence>
<evidence type="ECO:0000313" key="3">
    <source>
        <dbReference type="Proteomes" id="UP000325315"/>
    </source>
</evidence>
<keyword evidence="3" id="KW-1185">Reference proteome</keyword>
<dbReference type="PANTHER" id="PTHR35459">
    <property type="entry name" value="T1N6.14 PROTEIN"/>
    <property type="match status" value="1"/>
</dbReference>
<feature type="region of interest" description="Disordered" evidence="1">
    <location>
        <begin position="145"/>
        <end position="198"/>
    </location>
</feature>
<feature type="region of interest" description="Disordered" evidence="1">
    <location>
        <begin position="1"/>
        <end position="59"/>
    </location>
</feature>
<dbReference type="Proteomes" id="UP000325315">
    <property type="component" value="Unassembled WGS sequence"/>
</dbReference>
<feature type="compositionally biased region" description="Polar residues" evidence="1">
    <location>
        <begin position="177"/>
        <end position="192"/>
    </location>
</feature>
<feature type="compositionally biased region" description="Pro residues" evidence="1">
    <location>
        <begin position="32"/>
        <end position="42"/>
    </location>
</feature>
<accession>A0A5B6W080</accession>
<protein>
    <submittedName>
        <fullName evidence="2">Shootin-1-like</fullName>
    </submittedName>
</protein>
<proteinExistence type="predicted"/>